<keyword evidence="2" id="KW-1185">Reference proteome</keyword>
<evidence type="ECO:0000313" key="1">
    <source>
        <dbReference type="EMBL" id="ORD97058.1"/>
    </source>
</evidence>
<dbReference type="VEuPathDB" id="MicrosporidiaDB:A0H76_1452"/>
<dbReference type="VEuPathDB" id="MicrosporidiaDB:HERIO_1046"/>
<dbReference type="Proteomes" id="UP000192356">
    <property type="component" value="Unassembled WGS sequence"/>
</dbReference>
<accession>A0A1X0QBD8</accession>
<protein>
    <submittedName>
        <fullName evidence="1">Uncharacterized protein</fullName>
    </submittedName>
</protein>
<dbReference type="EMBL" id="LVKB01000044">
    <property type="protein sequence ID" value="ORD97058.1"/>
    <property type="molecule type" value="Genomic_DNA"/>
</dbReference>
<sequence>MKLVNLSFISSKLVIDFTVAIEKFKNDEGLTYFIGDTIQKYNSRLKDGSVEFRLNKVLFYDELQTLEPTLYSCVGKDDINCRKKILEDNPTNILYFASTNNIDNDFSKYMIINPCRSRYFGNVFGNNSFYNEISLSLKDWISNLLGTEINLNSDSKIFASSKLLKEFKRCKIIYEISEDEEESTYKNYTISTRPENTTNQKNNIESNLDKSDVKFSKRKSNYFFDSINIKEPNPIILNRKKVRKFPF</sequence>
<proteinExistence type="predicted"/>
<reference evidence="1 2" key="1">
    <citation type="journal article" date="2017" name="Environ. Microbiol.">
        <title>Decay of the glycolytic pathway and adaptation to intranuclear parasitism within Enterocytozoonidae microsporidia.</title>
        <authorList>
            <person name="Wiredu Boakye D."/>
            <person name="Jaroenlak P."/>
            <person name="Prachumwat A."/>
            <person name="Williams T.A."/>
            <person name="Bateman K.S."/>
            <person name="Itsathitphaisarn O."/>
            <person name="Sritunyalucksana K."/>
            <person name="Paszkiewicz K.H."/>
            <person name="Moore K.A."/>
            <person name="Stentiford G.D."/>
            <person name="Williams B.A."/>
        </authorList>
    </citation>
    <scope>NUCLEOTIDE SEQUENCE [LARGE SCALE GENOMIC DNA]</scope>
    <source>
        <strain evidence="1 2">GB1</strain>
    </source>
</reference>
<evidence type="ECO:0000313" key="2">
    <source>
        <dbReference type="Proteomes" id="UP000192356"/>
    </source>
</evidence>
<dbReference type="AlphaFoldDB" id="A0A1X0QBD8"/>
<gene>
    <name evidence="1" type="ORF">HERIO_1046</name>
</gene>
<name>A0A1X0QBD8_9MICR</name>
<organism evidence="1 2">
    <name type="scientific">Hepatospora eriocheir</name>
    <dbReference type="NCBI Taxonomy" id="1081669"/>
    <lineage>
        <taxon>Eukaryota</taxon>
        <taxon>Fungi</taxon>
        <taxon>Fungi incertae sedis</taxon>
        <taxon>Microsporidia</taxon>
        <taxon>Hepatosporidae</taxon>
        <taxon>Hepatospora</taxon>
    </lineage>
</organism>
<comment type="caution">
    <text evidence="1">The sequence shown here is derived from an EMBL/GenBank/DDBJ whole genome shotgun (WGS) entry which is preliminary data.</text>
</comment>